<sequence length="119" mass="14024">MNGDAFFPLKRRPGDIERIFWKEPMDDKEMFKLPNGSCSLSSGRESTAKAEKRTRQVDFMLNNVDSKRSSWFYYDIDTLCLYREEIWLLSRREVVKERTDLLRVINGDAFSHLTAGHEI</sequence>
<dbReference type="EMBL" id="MU826382">
    <property type="protein sequence ID" value="KAJ7377193.1"/>
    <property type="molecule type" value="Genomic_DNA"/>
</dbReference>
<evidence type="ECO:0000313" key="2">
    <source>
        <dbReference type="Proteomes" id="UP001163046"/>
    </source>
</evidence>
<protein>
    <submittedName>
        <fullName evidence="1">Uncharacterized protein</fullName>
    </submittedName>
</protein>
<accession>A0A9W9Z8L5</accession>
<organism evidence="1 2">
    <name type="scientific">Desmophyllum pertusum</name>
    <dbReference type="NCBI Taxonomy" id="174260"/>
    <lineage>
        <taxon>Eukaryota</taxon>
        <taxon>Metazoa</taxon>
        <taxon>Cnidaria</taxon>
        <taxon>Anthozoa</taxon>
        <taxon>Hexacorallia</taxon>
        <taxon>Scleractinia</taxon>
        <taxon>Caryophylliina</taxon>
        <taxon>Caryophylliidae</taxon>
        <taxon>Desmophyllum</taxon>
    </lineage>
</organism>
<reference evidence="1" key="1">
    <citation type="submission" date="2023-01" db="EMBL/GenBank/DDBJ databases">
        <title>Genome assembly of the deep-sea coral Lophelia pertusa.</title>
        <authorList>
            <person name="Herrera S."/>
            <person name="Cordes E."/>
        </authorList>
    </citation>
    <scope>NUCLEOTIDE SEQUENCE</scope>
    <source>
        <strain evidence="1">USNM1676648</strain>
        <tissue evidence="1">Polyp</tissue>
    </source>
</reference>
<gene>
    <name evidence="1" type="ORF">OS493_030393</name>
</gene>
<comment type="caution">
    <text evidence="1">The sequence shown here is derived from an EMBL/GenBank/DDBJ whole genome shotgun (WGS) entry which is preliminary data.</text>
</comment>
<dbReference type="AlphaFoldDB" id="A0A9W9Z8L5"/>
<keyword evidence="2" id="KW-1185">Reference proteome</keyword>
<dbReference type="Proteomes" id="UP001163046">
    <property type="component" value="Unassembled WGS sequence"/>
</dbReference>
<name>A0A9W9Z8L5_9CNID</name>
<evidence type="ECO:0000313" key="1">
    <source>
        <dbReference type="EMBL" id="KAJ7377193.1"/>
    </source>
</evidence>
<proteinExistence type="predicted"/>